<evidence type="ECO:0000313" key="1">
    <source>
        <dbReference type="EMBL" id="KUM46755.1"/>
    </source>
</evidence>
<comment type="caution">
    <text evidence="1">The sequence shown here is derived from an EMBL/GenBank/DDBJ whole genome shotgun (WGS) entry which is preliminary data.</text>
</comment>
<geneLocation type="mitochondrion" evidence="1"/>
<proteinExistence type="predicted"/>
<name>A0A101LWQ9_PICGL</name>
<sequence length="30" mass="3539">MTIFRIHRSALGHPRLDQSDRISQIGYQNQ</sequence>
<organism evidence="1">
    <name type="scientific">Picea glauca</name>
    <name type="common">White spruce</name>
    <name type="synonym">Pinus glauca</name>
    <dbReference type="NCBI Taxonomy" id="3330"/>
    <lineage>
        <taxon>Eukaryota</taxon>
        <taxon>Viridiplantae</taxon>
        <taxon>Streptophyta</taxon>
        <taxon>Embryophyta</taxon>
        <taxon>Tracheophyta</taxon>
        <taxon>Spermatophyta</taxon>
        <taxon>Pinopsida</taxon>
        <taxon>Pinidae</taxon>
        <taxon>Conifers I</taxon>
        <taxon>Pinales</taxon>
        <taxon>Pinaceae</taxon>
        <taxon>Picea</taxon>
    </lineage>
</organism>
<protein>
    <submittedName>
        <fullName evidence="1">Uncharacterized protein</fullName>
    </submittedName>
</protein>
<accession>A0A101LWQ9</accession>
<gene>
    <name evidence="1" type="ORF">ABT39_MTgene1437</name>
</gene>
<reference evidence="1" key="1">
    <citation type="journal article" date="2015" name="Genome Biol. Evol.">
        <title>Organellar Genomes of White Spruce (Picea glauca): Assembly and Annotation.</title>
        <authorList>
            <person name="Jackman S.D."/>
            <person name="Warren R.L."/>
            <person name="Gibb E.A."/>
            <person name="Vandervalk B.P."/>
            <person name="Mohamadi H."/>
            <person name="Chu J."/>
            <person name="Raymond A."/>
            <person name="Pleasance S."/>
            <person name="Coope R."/>
            <person name="Wildung M.R."/>
            <person name="Ritland C.E."/>
            <person name="Bousquet J."/>
            <person name="Jones S.J."/>
            <person name="Bohlmann J."/>
            <person name="Birol I."/>
        </authorList>
    </citation>
    <scope>NUCLEOTIDE SEQUENCE [LARGE SCALE GENOMIC DNA]</scope>
    <source>
        <tissue evidence="1">Flushing bud</tissue>
    </source>
</reference>
<dbReference type="AlphaFoldDB" id="A0A101LWQ9"/>
<keyword evidence="1" id="KW-0496">Mitochondrion</keyword>
<dbReference type="EMBL" id="LKAM01000010">
    <property type="protein sequence ID" value="KUM46755.1"/>
    <property type="molecule type" value="Genomic_DNA"/>
</dbReference>